<dbReference type="InterPro" id="IPR023214">
    <property type="entry name" value="HAD_sf"/>
</dbReference>
<sequence length="341" mass="34258">MSKPDDLVSSLYDAMLLDLDGTVYHGARPIPGVAETVRKLRERGNRVRFVTNNASKAPGEVAAHLREMAIDAEAAEVSTSAQAGARLLAERLPGGTPVLVVGAPALVAEVEAAGLRAVREAGDGVAAVVQGHWTETGWRHLAEASVAIRAGALWVACNVDATLPTERGQLPGNGSMVMALRTATGAEPEVAGKPAAPLLRTAAASAGAVRALVVGDRLDTDIAGAVAAGLDSLAVLTGVATPAGLLAAGPAERPRYLAADLTALIEPASALAVGPREGWRVTADGGRLVAASTGSTDALDLLRALCGVAWESGHAEVGAADDRAAVALAELGLASGAEAIG</sequence>
<keyword evidence="3" id="KW-1185">Reference proteome</keyword>
<dbReference type="PANTHER" id="PTHR19288:SF95">
    <property type="entry name" value="D-GLYCEROL 3-PHOSPHATE PHOSPHATASE"/>
    <property type="match status" value="1"/>
</dbReference>
<dbReference type="GO" id="GO:0016787">
    <property type="term" value="F:hydrolase activity"/>
    <property type="evidence" value="ECO:0007669"/>
    <property type="project" value="UniProtKB-KW"/>
</dbReference>
<dbReference type="Pfam" id="PF13344">
    <property type="entry name" value="Hydrolase_6"/>
    <property type="match status" value="1"/>
</dbReference>
<accession>A0ABY7B9Y8</accession>
<evidence type="ECO:0000313" key="3">
    <source>
        <dbReference type="Proteomes" id="UP001163203"/>
    </source>
</evidence>
<dbReference type="InterPro" id="IPR041065">
    <property type="entry name" value="GNAT-like"/>
</dbReference>
<dbReference type="SUPFAM" id="SSF56784">
    <property type="entry name" value="HAD-like"/>
    <property type="match status" value="1"/>
</dbReference>
<dbReference type="Pfam" id="PF13242">
    <property type="entry name" value="Hydrolase_like"/>
    <property type="match status" value="1"/>
</dbReference>
<dbReference type="EMBL" id="CP113836">
    <property type="protein sequence ID" value="WAL68032.1"/>
    <property type="molecule type" value="Genomic_DNA"/>
</dbReference>
<dbReference type="InterPro" id="IPR006357">
    <property type="entry name" value="HAD-SF_hydro_IIA"/>
</dbReference>
<evidence type="ECO:0000259" key="1">
    <source>
        <dbReference type="Pfam" id="PF18407"/>
    </source>
</evidence>
<keyword evidence="2" id="KW-0378">Hydrolase</keyword>
<protein>
    <submittedName>
        <fullName evidence="2">HAD-IIA family hydrolase</fullName>
    </submittedName>
</protein>
<dbReference type="Proteomes" id="UP001163203">
    <property type="component" value="Chromosome"/>
</dbReference>
<dbReference type="NCBIfam" id="TIGR01460">
    <property type="entry name" value="HAD-SF-IIA"/>
    <property type="match status" value="1"/>
</dbReference>
<dbReference type="RefSeq" id="WP_268758129.1">
    <property type="nucleotide sequence ID" value="NZ_CP113836.1"/>
</dbReference>
<dbReference type="PANTHER" id="PTHR19288">
    <property type="entry name" value="4-NITROPHENYLPHOSPHATASE-RELATED"/>
    <property type="match status" value="1"/>
</dbReference>
<evidence type="ECO:0000313" key="2">
    <source>
        <dbReference type="EMBL" id="WAL68032.1"/>
    </source>
</evidence>
<feature type="domain" description="GCN5-related N-acetyltransferase-like" evidence="1">
    <location>
        <begin position="277"/>
        <end position="333"/>
    </location>
</feature>
<dbReference type="Pfam" id="PF18407">
    <property type="entry name" value="GNAT_like"/>
    <property type="match status" value="1"/>
</dbReference>
<dbReference type="Gene3D" id="3.30.300.290">
    <property type="match status" value="1"/>
</dbReference>
<organism evidence="2 3">
    <name type="scientific">Amycolatopsis cynarae</name>
    <dbReference type="NCBI Taxonomy" id="2995223"/>
    <lineage>
        <taxon>Bacteria</taxon>
        <taxon>Bacillati</taxon>
        <taxon>Actinomycetota</taxon>
        <taxon>Actinomycetes</taxon>
        <taxon>Pseudonocardiales</taxon>
        <taxon>Pseudonocardiaceae</taxon>
        <taxon>Amycolatopsis</taxon>
    </lineage>
</organism>
<proteinExistence type="predicted"/>
<dbReference type="Gene3D" id="3.40.50.1000">
    <property type="entry name" value="HAD superfamily/HAD-like"/>
    <property type="match status" value="2"/>
</dbReference>
<dbReference type="InterPro" id="IPR036412">
    <property type="entry name" value="HAD-like_sf"/>
</dbReference>
<reference evidence="2" key="1">
    <citation type="submission" date="2022-11" db="EMBL/GenBank/DDBJ databases">
        <authorList>
            <person name="Mo P."/>
        </authorList>
    </citation>
    <scope>NUCLEOTIDE SEQUENCE</scope>
    <source>
        <strain evidence="2">HUAS 11-8</strain>
    </source>
</reference>
<name>A0ABY7B9Y8_9PSEU</name>
<gene>
    <name evidence="2" type="ORF">ORV05_09775</name>
</gene>